<feature type="compositionally biased region" description="Low complexity" evidence="4">
    <location>
        <begin position="71"/>
        <end position="94"/>
    </location>
</feature>
<feature type="region of interest" description="Disordered" evidence="4">
    <location>
        <begin position="859"/>
        <end position="914"/>
    </location>
</feature>
<evidence type="ECO:0000256" key="3">
    <source>
        <dbReference type="PROSITE-ProRule" id="PRU00176"/>
    </source>
</evidence>
<feature type="compositionally biased region" description="Pro residues" evidence="4">
    <location>
        <begin position="666"/>
        <end position="680"/>
    </location>
</feature>
<dbReference type="OrthoDB" id="417481at2759"/>
<keyword evidence="1" id="KW-0677">Repeat</keyword>
<keyword evidence="2 3" id="KW-0694">RNA-binding</keyword>
<dbReference type="FunFam" id="3.30.70.330:FF:000101">
    <property type="entry name" value="Protein MEI2-like 1"/>
    <property type="match status" value="1"/>
</dbReference>
<dbReference type="InterPro" id="IPR000504">
    <property type="entry name" value="RRM_dom"/>
</dbReference>
<dbReference type="AlphaFoldDB" id="A0A1X6PG81"/>
<accession>A0A1X6PG81</accession>
<sequence>MDFGDRGNGEVGGRRGGSFPPAPILGAMAAAAGRWSPSLSFVRAPSMVGAHAPRTSPRSGVADPTSWLLDASASPSSGTASPRGVPPVGAQQVPPRAPCISSRPGGSGAEAASVPAAVSSSAMFSGAFDSNSELSPVSDTELGAVGIDALSPELDLPLVSSPGIRGGRSMAPIGTSSPPLSATNVPSSWYTGVEQQHLSAGIVQQHLSAGIEQQHLSVAVGGGVGAGQSPDPRFAGQMVGVAEVGIPDRRFASPRPDEPLGDVSAMGLGPDSFCLLGSSVFIGDGVRTVGTPPQSQGAFGAPRSAPPMGGFPGDAAAPCGDLCGELDLGRQLLGRPRLYAEPSSEALVPPDLSSFASRSRSGARGPVQHISPRPSPLRSCSFSACSDNAAPGVESAHPMRSVILKNLPPGVDDDELRAALSRYGPLRELGAQLRARGGRGSVTAAYYDVRHARQAVRDLDGVSWIDRKLVARFWCPAAGTGGGSGGAHHSRDGVDPLNLGTLVVFNMDASTTAEDVRALFSTYGDVKEIRETPTKRHHRFVEFFDVRDAQKALRFLNKAEINGKKIKVEVSRPGGRGVPSSPPASRGGVVGSSCGGGSSSGGAGSSDAFGAGRLVGPDGGRHLSGGGHVERAMPADRTPPFSSASVVPDWEMSSLCLASETLSPPRRSPPLSPLSPPFSPSRPLGAAPGVGLDRVTHLASCRRVPSTITVSPSRGGGKTNKFQLDLERVASGEDQRTTLMLRNLPNKYTQPMLVDTLLENHKGAFDFIYLPVDFEQNANVGYAFINLVHPRLIIKFYADFHGHKWSKFNSSKVCEVAYARLQGKASLITHFQNSSLMNEQAEYRPVLFNAAGELEPFPVGPNVRTRRGPSVREARALRDGEATSPHRFHHGRGGHVSSHRETVDGHSSGGSRVR</sequence>
<feature type="region of interest" description="Disordered" evidence="4">
    <location>
        <begin position="49"/>
        <end position="112"/>
    </location>
</feature>
<dbReference type="Proteomes" id="UP000218209">
    <property type="component" value="Unassembled WGS sequence"/>
</dbReference>
<dbReference type="Gene3D" id="3.30.70.330">
    <property type="match status" value="2"/>
</dbReference>
<dbReference type="InterPro" id="IPR007201">
    <property type="entry name" value="Mei2-like_Rrm_C"/>
</dbReference>
<evidence type="ECO:0000256" key="1">
    <source>
        <dbReference type="ARBA" id="ARBA00022737"/>
    </source>
</evidence>
<feature type="domain" description="RRM" evidence="5">
    <location>
        <begin position="500"/>
        <end position="573"/>
    </location>
</feature>
<dbReference type="SUPFAM" id="SSF54928">
    <property type="entry name" value="RNA-binding domain, RBD"/>
    <property type="match status" value="2"/>
</dbReference>
<dbReference type="InterPro" id="IPR035979">
    <property type="entry name" value="RBD_domain_sf"/>
</dbReference>
<reference evidence="6 7" key="1">
    <citation type="submission" date="2017-03" db="EMBL/GenBank/DDBJ databases">
        <title>WGS assembly of Porphyra umbilicalis.</title>
        <authorList>
            <person name="Brawley S.H."/>
            <person name="Blouin N.A."/>
            <person name="Ficko-Blean E."/>
            <person name="Wheeler G.L."/>
            <person name="Lohr M."/>
            <person name="Goodson H.V."/>
            <person name="Jenkins J.W."/>
            <person name="Blaby-Haas C.E."/>
            <person name="Helliwell K.E."/>
            <person name="Chan C."/>
            <person name="Marriage T."/>
            <person name="Bhattacharya D."/>
            <person name="Klein A.S."/>
            <person name="Badis Y."/>
            <person name="Brodie J."/>
            <person name="Cao Y."/>
            <person name="Collen J."/>
            <person name="Dittami S.M."/>
            <person name="Gachon C.M."/>
            <person name="Green B.R."/>
            <person name="Karpowicz S."/>
            <person name="Kim J.W."/>
            <person name="Kudahl U."/>
            <person name="Lin S."/>
            <person name="Michel G."/>
            <person name="Mittag M."/>
            <person name="Olson B.J."/>
            <person name="Pangilinan J."/>
            <person name="Peng Y."/>
            <person name="Qiu H."/>
            <person name="Shu S."/>
            <person name="Singer J.T."/>
            <person name="Smith A.G."/>
            <person name="Sprecher B.N."/>
            <person name="Wagner V."/>
            <person name="Wang W."/>
            <person name="Wang Z.-Y."/>
            <person name="Yan J."/>
            <person name="Yarish C."/>
            <person name="Zoeuner-Riek S."/>
            <person name="Zhuang Y."/>
            <person name="Zou Y."/>
            <person name="Lindquist E.A."/>
            <person name="Grimwood J."/>
            <person name="Barry K."/>
            <person name="Rokhsar D.S."/>
            <person name="Schmutz J."/>
            <person name="Stiller J.W."/>
            <person name="Grossman A.R."/>
            <person name="Prochnik S.E."/>
        </authorList>
    </citation>
    <scope>NUCLEOTIDE SEQUENCE [LARGE SCALE GENOMIC DNA]</scope>
    <source>
        <strain evidence="6">4086291</strain>
    </source>
</reference>
<gene>
    <name evidence="6" type="ORF">BU14_0070s0036</name>
</gene>
<feature type="compositionally biased region" description="Basic and acidic residues" evidence="4">
    <location>
        <begin position="870"/>
        <end position="881"/>
    </location>
</feature>
<feature type="region of interest" description="Disordered" evidence="4">
    <location>
        <begin position="660"/>
        <end position="687"/>
    </location>
</feature>
<dbReference type="PROSITE" id="PS50102">
    <property type="entry name" value="RRM"/>
    <property type="match status" value="2"/>
</dbReference>
<dbReference type="Pfam" id="PF04059">
    <property type="entry name" value="RRM_2"/>
    <property type="match status" value="1"/>
</dbReference>
<feature type="domain" description="RRM" evidence="5">
    <location>
        <begin position="400"/>
        <end position="476"/>
    </location>
</feature>
<dbReference type="GO" id="GO:0003723">
    <property type="term" value="F:RNA binding"/>
    <property type="evidence" value="ECO:0007669"/>
    <property type="project" value="UniProtKB-UniRule"/>
</dbReference>
<name>A0A1X6PG81_PORUM</name>
<dbReference type="SMART" id="SM00360">
    <property type="entry name" value="RRM"/>
    <property type="match status" value="3"/>
</dbReference>
<feature type="region of interest" description="Disordered" evidence="4">
    <location>
        <begin position="570"/>
        <end position="644"/>
    </location>
</feature>
<feature type="compositionally biased region" description="Gly residues" evidence="4">
    <location>
        <begin position="588"/>
        <end position="604"/>
    </location>
</feature>
<dbReference type="Pfam" id="PF00076">
    <property type="entry name" value="RRM_1"/>
    <property type="match status" value="1"/>
</dbReference>
<evidence type="ECO:0000256" key="4">
    <source>
        <dbReference type="SAM" id="MobiDB-lite"/>
    </source>
</evidence>
<feature type="region of interest" description="Disordered" evidence="4">
    <location>
        <begin position="1"/>
        <end position="20"/>
    </location>
</feature>
<dbReference type="PANTHER" id="PTHR23189">
    <property type="entry name" value="RNA RECOGNITION MOTIF-CONTAINING"/>
    <property type="match status" value="1"/>
</dbReference>
<organism evidence="6 7">
    <name type="scientific">Porphyra umbilicalis</name>
    <name type="common">Purple laver</name>
    <name type="synonym">Red alga</name>
    <dbReference type="NCBI Taxonomy" id="2786"/>
    <lineage>
        <taxon>Eukaryota</taxon>
        <taxon>Rhodophyta</taxon>
        <taxon>Bangiophyceae</taxon>
        <taxon>Bangiales</taxon>
        <taxon>Bangiaceae</taxon>
        <taxon>Porphyra</taxon>
    </lineage>
</organism>
<protein>
    <recommendedName>
        <fullName evidence="5">RRM domain-containing protein</fullName>
    </recommendedName>
</protein>
<dbReference type="EMBL" id="KV918785">
    <property type="protein sequence ID" value="OSX79861.1"/>
    <property type="molecule type" value="Genomic_DNA"/>
</dbReference>
<keyword evidence="7" id="KW-1185">Reference proteome</keyword>
<dbReference type="InterPro" id="IPR012677">
    <property type="entry name" value="Nucleotide-bd_a/b_plait_sf"/>
</dbReference>
<evidence type="ECO:0000313" key="7">
    <source>
        <dbReference type="Proteomes" id="UP000218209"/>
    </source>
</evidence>
<proteinExistence type="predicted"/>
<evidence type="ECO:0000259" key="5">
    <source>
        <dbReference type="PROSITE" id="PS50102"/>
    </source>
</evidence>
<evidence type="ECO:0000256" key="2">
    <source>
        <dbReference type="ARBA" id="ARBA00022884"/>
    </source>
</evidence>
<evidence type="ECO:0000313" key="6">
    <source>
        <dbReference type="EMBL" id="OSX79861.1"/>
    </source>
</evidence>